<dbReference type="Proteomes" id="UP000679848">
    <property type="component" value="Chromosome"/>
</dbReference>
<reference evidence="1" key="1">
    <citation type="submission" date="2020-09" db="EMBL/GenBank/DDBJ databases">
        <title>New species isolated from human feces.</title>
        <authorList>
            <person name="Kitahara M."/>
            <person name="Shigeno Y."/>
            <person name="Shime M."/>
            <person name="Matsumoto Y."/>
            <person name="Nakamura S."/>
            <person name="Motooka D."/>
            <person name="Fukuoka S."/>
            <person name="Nishikawa H."/>
            <person name="Benno Y."/>
        </authorList>
    </citation>
    <scope>NUCLEOTIDE SEQUENCE</scope>
    <source>
        <strain evidence="1">MM59</strain>
    </source>
</reference>
<evidence type="ECO:0000313" key="1">
    <source>
        <dbReference type="EMBL" id="BCK85042.1"/>
    </source>
</evidence>
<accession>A0A810QG29</accession>
<gene>
    <name evidence="1" type="ORF">MM59RIKEN_23610</name>
</gene>
<evidence type="ECO:0000313" key="2">
    <source>
        <dbReference type="Proteomes" id="UP000679848"/>
    </source>
</evidence>
<organism evidence="1 2">
    <name type="scientific">Pusillibacter faecalis</name>
    <dbReference type="NCBI Taxonomy" id="2714358"/>
    <lineage>
        <taxon>Bacteria</taxon>
        <taxon>Bacillati</taxon>
        <taxon>Bacillota</taxon>
        <taxon>Clostridia</taxon>
        <taxon>Eubacteriales</taxon>
        <taxon>Oscillospiraceae</taxon>
        <taxon>Pusillibacter</taxon>
    </lineage>
</organism>
<dbReference type="KEGG" id="pfaa:MM59RIKEN_23610"/>
<dbReference type="AlphaFoldDB" id="A0A810QG29"/>
<keyword evidence="2" id="KW-1185">Reference proteome</keyword>
<protein>
    <submittedName>
        <fullName evidence="1">Uncharacterized protein</fullName>
    </submittedName>
</protein>
<sequence>MLQTVNRIKALERMSTCGLSKKHTHQYSVPTLLTTCERIEEQGLTGLLSSVLPERIQQELICNEQFAGYYKKLVDCKVPHHFINDWLESADRFGESLMGRYTVEQMVQMYGSGVNGSCCQYECLKYFEHDLADEALWPALVDNLNAFYAQNAVTLSDLKPQEREMLKLPYFASFIDVSGRTISTSLSVLSSNETMRAVLDFLFREQVEHSFTEDELTSLSHLEAKDLELVRQTYSNLGSDPGWMERFLDWWLSNHGLRHDLQWFAQRREPLTDEEKHQVLDTWVGYLNALYSGSLEVPFASIRPIQYDVLIYAIAHKKKRFLHMVSEHFEDFCKLGRESFLLEESFYTRCNLNALNGKDFLACAGEAGQRNNLDLLEQREYTFQELKLLCYAKPVYIQFYGMLADIGVDRKLVVMRELLKGDLLNMQIAEEDLCGLAALLSQKPLSVWRQKELGHIAGLSATDAVRVLLVYDKIKLLIPELLTWEDALFASRNADRMRGYQSWTQMRNDLIYVDQDWVALAKELELDEKFLQDNEQHIVRFIMGEGAEMTRLYYEYTENKEAFRRIILAELMGEFKTLKYYPNDLNREISFPTTKQQQLLWQTNTAMETYGILVEEVDDYYSTLRLGRLPYSTCLSYVDGQYRECLLSSFDSNKKILLAKKNGKVIGRAVIRLTKGRDYLRDDVDAPTLEFADLTKPPEKRYEDERPADQLTLFLERPYFKNANYSETAVIKQMFISLVRKKAMQMLATPVLAICYEEQCAASDFVRMRYALYISKSKGGAQYLDSLDGQVKVSREGSFKAFPFLVLPSNEMAAIS</sequence>
<name>A0A810QG29_9FIRM</name>
<dbReference type="EMBL" id="AP023420">
    <property type="protein sequence ID" value="BCK85042.1"/>
    <property type="molecule type" value="Genomic_DNA"/>
</dbReference>
<dbReference type="RefSeq" id="WP_055180076.1">
    <property type="nucleotide sequence ID" value="NZ_AP023420.1"/>
</dbReference>
<proteinExistence type="predicted"/>